<proteinExistence type="predicted"/>
<organism evidence="3 4">
    <name type="scientific">Paenibacillus sacheonensis</name>
    <dbReference type="NCBI Taxonomy" id="742054"/>
    <lineage>
        <taxon>Bacteria</taxon>
        <taxon>Bacillati</taxon>
        <taxon>Bacillota</taxon>
        <taxon>Bacilli</taxon>
        <taxon>Bacillales</taxon>
        <taxon>Paenibacillaceae</taxon>
        <taxon>Paenibacillus</taxon>
    </lineage>
</organism>
<protein>
    <submittedName>
        <fullName evidence="3">Uncharacterized protein</fullName>
    </submittedName>
</protein>
<name>A0A7X5C0A6_9BACL</name>
<dbReference type="Proteomes" id="UP000558113">
    <property type="component" value="Unassembled WGS sequence"/>
</dbReference>
<evidence type="ECO:0000256" key="1">
    <source>
        <dbReference type="SAM" id="MobiDB-lite"/>
    </source>
</evidence>
<comment type="caution">
    <text evidence="3">The sequence shown here is derived from an EMBL/GenBank/DDBJ whole genome shotgun (WGS) entry which is preliminary data.</text>
</comment>
<feature type="region of interest" description="Disordered" evidence="1">
    <location>
        <begin position="82"/>
        <end position="102"/>
    </location>
</feature>
<keyword evidence="2" id="KW-0812">Transmembrane</keyword>
<keyword evidence="4" id="KW-1185">Reference proteome</keyword>
<keyword evidence="2" id="KW-1133">Transmembrane helix</keyword>
<feature type="transmembrane region" description="Helical" evidence="2">
    <location>
        <begin position="48"/>
        <end position="68"/>
    </location>
</feature>
<reference evidence="3 4" key="1">
    <citation type="submission" date="2020-01" db="EMBL/GenBank/DDBJ databases">
        <title>Paenibacillus soybeanensis sp. nov. isolated from the nodules of soybean (Glycine max(L.) Merr).</title>
        <authorList>
            <person name="Wang H."/>
        </authorList>
    </citation>
    <scope>NUCLEOTIDE SEQUENCE [LARGE SCALE GENOMIC DNA]</scope>
    <source>
        <strain evidence="3 4">DSM 23054</strain>
    </source>
</reference>
<dbReference type="RefSeq" id="WP_161701274.1">
    <property type="nucleotide sequence ID" value="NZ_JAAAMU010000011.1"/>
</dbReference>
<feature type="transmembrane region" description="Helical" evidence="2">
    <location>
        <begin position="12"/>
        <end position="36"/>
    </location>
</feature>
<sequence length="134" mass="14834">MSRMPRRLRGRAGRLVMVLLVVGGLLVAVTTAFFAMDWPSASQAFERKLWLLLSMLLVTGAIVLGSTVQRLRKLRVPIEDRGASCSSPATAHDHTNIRDGSPPQLCGTLDMAGDKKRLAFPFRRDTCRSRSRRG</sequence>
<evidence type="ECO:0000313" key="4">
    <source>
        <dbReference type="Proteomes" id="UP000558113"/>
    </source>
</evidence>
<evidence type="ECO:0000256" key="2">
    <source>
        <dbReference type="SAM" id="Phobius"/>
    </source>
</evidence>
<dbReference type="AlphaFoldDB" id="A0A7X5C0A6"/>
<evidence type="ECO:0000313" key="3">
    <source>
        <dbReference type="EMBL" id="NBC71371.1"/>
    </source>
</evidence>
<gene>
    <name evidence="3" type="ORF">GT003_20445</name>
</gene>
<keyword evidence="2" id="KW-0472">Membrane</keyword>
<accession>A0A7X5C0A6</accession>
<dbReference type="EMBL" id="JAAAMU010000011">
    <property type="protein sequence ID" value="NBC71371.1"/>
    <property type="molecule type" value="Genomic_DNA"/>
</dbReference>